<comment type="caution">
    <text evidence="2">The sequence shown here is derived from an EMBL/GenBank/DDBJ whole genome shotgun (WGS) entry which is preliminary data.</text>
</comment>
<evidence type="ECO:0000313" key="2">
    <source>
        <dbReference type="EMBL" id="NYE19987.1"/>
    </source>
</evidence>
<keyword evidence="3" id="KW-1185">Reference proteome</keyword>
<organism evidence="2 3">
    <name type="scientific">Microbacterium immunditiarum</name>
    <dbReference type="NCBI Taxonomy" id="337480"/>
    <lineage>
        <taxon>Bacteria</taxon>
        <taxon>Bacillati</taxon>
        <taxon>Actinomycetota</taxon>
        <taxon>Actinomycetes</taxon>
        <taxon>Micrococcales</taxon>
        <taxon>Microbacteriaceae</taxon>
        <taxon>Microbacterium</taxon>
    </lineage>
</organism>
<reference evidence="2 3" key="1">
    <citation type="submission" date="2020-07" db="EMBL/GenBank/DDBJ databases">
        <title>Sequencing the genomes of 1000 actinobacteria strains.</title>
        <authorList>
            <person name="Klenk H.-P."/>
        </authorList>
    </citation>
    <scope>NUCLEOTIDE SEQUENCE [LARGE SCALE GENOMIC DNA]</scope>
    <source>
        <strain evidence="2 3">DSM 24662</strain>
    </source>
</reference>
<evidence type="ECO:0000256" key="1">
    <source>
        <dbReference type="SAM" id="MobiDB-lite"/>
    </source>
</evidence>
<dbReference type="AlphaFoldDB" id="A0A7Y9KHY2"/>
<gene>
    <name evidence="2" type="ORF">BJ991_002015</name>
</gene>
<sequence>MVSDWHPVLAAVEGPTGTWRMVAPDGTEYGTIEIRRVMNGQEVRYRAVWRGEVIGWATTLREAAQRIHMAYVRAHGPGMRSGAPMPWELQKPPRGSGPVARSR</sequence>
<dbReference type="Proteomes" id="UP000576969">
    <property type="component" value="Unassembled WGS sequence"/>
</dbReference>
<protein>
    <submittedName>
        <fullName evidence="2">Uncharacterized protein</fullName>
    </submittedName>
</protein>
<accession>A0A7Y9KHY2</accession>
<dbReference type="RefSeq" id="WP_179489660.1">
    <property type="nucleotide sequence ID" value="NZ_JACCBV010000001.1"/>
</dbReference>
<proteinExistence type="predicted"/>
<dbReference type="EMBL" id="JACCBV010000001">
    <property type="protein sequence ID" value="NYE19987.1"/>
    <property type="molecule type" value="Genomic_DNA"/>
</dbReference>
<name>A0A7Y9KHY2_9MICO</name>
<feature type="region of interest" description="Disordered" evidence="1">
    <location>
        <begin position="81"/>
        <end position="103"/>
    </location>
</feature>
<evidence type="ECO:0000313" key="3">
    <source>
        <dbReference type="Proteomes" id="UP000576969"/>
    </source>
</evidence>